<dbReference type="SUPFAM" id="SSF50729">
    <property type="entry name" value="PH domain-like"/>
    <property type="match status" value="1"/>
</dbReference>
<keyword evidence="4" id="KW-0479">Metal-binding</keyword>
<dbReference type="OrthoDB" id="10063282at2759"/>
<dbReference type="Proteomes" id="UP000009022">
    <property type="component" value="Unassembled WGS sequence"/>
</dbReference>
<dbReference type="STRING" id="10228.B3RUJ9"/>
<organism evidence="13 14">
    <name type="scientific">Trichoplax adhaerens</name>
    <name type="common">Trichoplax reptans</name>
    <dbReference type="NCBI Taxonomy" id="10228"/>
    <lineage>
        <taxon>Eukaryota</taxon>
        <taxon>Metazoa</taxon>
        <taxon>Placozoa</taxon>
        <taxon>Uniplacotomia</taxon>
        <taxon>Trichoplacea</taxon>
        <taxon>Trichoplacidae</taxon>
        <taxon>Trichoplax</taxon>
    </lineage>
</organism>
<keyword evidence="5" id="KW-0106">Calcium</keyword>
<keyword evidence="9" id="KW-0968">Cytoplasmic vesicle</keyword>
<dbReference type="GO" id="GO:0098793">
    <property type="term" value="C:presynapse"/>
    <property type="evidence" value="ECO:0007669"/>
    <property type="project" value="GOC"/>
</dbReference>
<evidence type="ECO:0000256" key="2">
    <source>
        <dbReference type="ARBA" id="ARBA00022448"/>
    </source>
</evidence>
<evidence type="ECO:0000256" key="4">
    <source>
        <dbReference type="ARBA" id="ARBA00022723"/>
    </source>
</evidence>
<dbReference type="RefSeq" id="XP_002111376.1">
    <property type="nucleotide sequence ID" value="XM_002111340.1"/>
</dbReference>
<evidence type="ECO:0000256" key="9">
    <source>
        <dbReference type="ARBA" id="ARBA00023329"/>
    </source>
</evidence>
<proteinExistence type="predicted"/>
<dbReference type="Gene3D" id="2.30.29.30">
    <property type="entry name" value="Pleckstrin-homology domain (PH domain)/Phosphotyrosine-binding domain (PTB)"/>
    <property type="match status" value="1"/>
</dbReference>
<feature type="domain" description="PH" evidence="11">
    <location>
        <begin position="430"/>
        <end position="530"/>
    </location>
</feature>
<evidence type="ECO:0000256" key="6">
    <source>
        <dbReference type="ARBA" id="ARBA00023018"/>
    </source>
</evidence>
<dbReference type="InterPro" id="IPR001849">
    <property type="entry name" value="PH_domain"/>
</dbReference>
<evidence type="ECO:0000313" key="13">
    <source>
        <dbReference type="EMBL" id="EDV25343.1"/>
    </source>
</evidence>
<dbReference type="eggNOG" id="KOG3543">
    <property type="taxonomic scope" value="Eukaryota"/>
</dbReference>
<reference evidence="13 14" key="1">
    <citation type="journal article" date="2008" name="Nature">
        <title>The Trichoplax genome and the nature of placozoans.</title>
        <authorList>
            <person name="Srivastava M."/>
            <person name="Begovic E."/>
            <person name="Chapman J."/>
            <person name="Putnam N.H."/>
            <person name="Hellsten U."/>
            <person name="Kawashima T."/>
            <person name="Kuo A."/>
            <person name="Mitros T."/>
            <person name="Salamov A."/>
            <person name="Carpenter M.L."/>
            <person name="Signorovitch A.Y."/>
            <person name="Moreno M.A."/>
            <person name="Kamm K."/>
            <person name="Grimwood J."/>
            <person name="Schmutz J."/>
            <person name="Shapiro H."/>
            <person name="Grigoriev I.V."/>
            <person name="Buss L.W."/>
            <person name="Schierwater B."/>
            <person name="Dellaporta S.L."/>
            <person name="Rokhsar D.S."/>
        </authorList>
    </citation>
    <scope>NUCLEOTIDE SEQUENCE [LARGE SCALE GENOMIC DNA]</scope>
    <source>
        <strain evidence="13 14">Grell-BS-1999</strain>
    </source>
</reference>
<evidence type="ECO:0000259" key="11">
    <source>
        <dbReference type="PROSITE" id="PS50003"/>
    </source>
</evidence>
<evidence type="ECO:0000256" key="3">
    <source>
        <dbReference type="ARBA" id="ARBA00022483"/>
    </source>
</evidence>
<dbReference type="EMBL" id="DS985244">
    <property type="protein sequence ID" value="EDV25343.1"/>
    <property type="molecule type" value="Genomic_DNA"/>
</dbReference>
<evidence type="ECO:0000259" key="12">
    <source>
        <dbReference type="PROSITE" id="PS51258"/>
    </source>
</evidence>
<dbReference type="Pfam" id="PF00169">
    <property type="entry name" value="PH"/>
    <property type="match status" value="1"/>
</dbReference>
<dbReference type="PANTHER" id="PTHR12166">
    <property type="entry name" value="CALCIUM-DEPENDENT SECRETION ACTIVATOR"/>
    <property type="match status" value="1"/>
</dbReference>
<evidence type="ECO:0000256" key="10">
    <source>
        <dbReference type="ARBA" id="ARBA00034103"/>
    </source>
</evidence>
<dbReference type="GO" id="GO:0008289">
    <property type="term" value="F:lipid binding"/>
    <property type="evidence" value="ECO:0007669"/>
    <property type="project" value="UniProtKB-KW"/>
</dbReference>
<evidence type="ECO:0000256" key="8">
    <source>
        <dbReference type="ARBA" id="ARBA00023136"/>
    </source>
</evidence>
<evidence type="ECO:0000256" key="1">
    <source>
        <dbReference type="ARBA" id="ARBA00004156"/>
    </source>
</evidence>
<dbReference type="GO" id="GO:0030659">
    <property type="term" value="C:cytoplasmic vesicle membrane"/>
    <property type="evidence" value="ECO:0007669"/>
    <property type="project" value="UniProtKB-SubCell"/>
</dbReference>
<dbReference type="InterPro" id="IPR057457">
    <property type="entry name" value="CAPS_C2"/>
</dbReference>
<dbReference type="OMA" id="FAFCATH"/>
<dbReference type="InParanoid" id="B3RUJ9"/>
<dbReference type="FunCoup" id="B3RUJ9">
    <property type="interactions" value="535"/>
</dbReference>
<dbReference type="SMART" id="SM01145">
    <property type="entry name" value="DUF1041"/>
    <property type="match status" value="1"/>
</dbReference>
<dbReference type="PANTHER" id="PTHR12166:SF8">
    <property type="entry name" value="CALCIUM-DEPENDENT SECRETION ACTIVATOR"/>
    <property type="match status" value="1"/>
</dbReference>
<keyword evidence="2" id="KW-0813">Transport</keyword>
<dbReference type="PROSITE" id="PS50003">
    <property type="entry name" value="PH_DOMAIN"/>
    <property type="match status" value="1"/>
</dbReference>
<dbReference type="InterPro" id="IPR014770">
    <property type="entry name" value="Munc13_1"/>
</dbReference>
<evidence type="ECO:0008006" key="15">
    <source>
        <dbReference type="Google" id="ProtNLM"/>
    </source>
</evidence>
<dbReference type="PROSITE" id="PS51258">
    <property type="entry name" value="MHD1"/>
    <property type="match status" value="1"/>
</dbReference>
<dbReference type="Pfam" id="PF25341">
    <property type="entry name" value="C2_CAPS"/>
    <property type="match status" value="1"/>
</dbReference>
<comment type="subcellular location">
    <subcellularLocation>
        <location evidence="1">Cytoplasmic vesicle membrane</location>
    </subcellularLocation>
    <subcellularLocation>
        <location evidence="10">Synapse</location>
    </subcellularLocation>
</comment>
<dbReference type="GO" id="GO:0046872">
    <property type="term" value="F:metal ion binding"/>
    <property type="evidence" value="ECO:0007669"/>
    <property type="project" value="UniProtKB-KW"/>
</dbReference>
<protein>
    <recommendedName>
        <fullName evidence="15">PH domain-containing protein</fullName>
    </recommendedName>
</protein>
<evidence type="ECO:0000313" key="14">
    <source>
        <dbReference type="Proteomes" id="UP000009022"/>
    </source>
</evidence>
<keyword evidence="14" id="KW-1185">Reference proteome</keyword>
<accession>B3RUJ9</accession>
<dbReference type="InterPro" id="IPR033227">
    <property type="entry name" value="CAPS"/>
</dbReference>
<keyword evidence="3" id="KW-0268">Exocytosis</keyword>
<dbReference type="CDD" id="cd01234">
    <property type="entry name" value="PH_CADPS"/>
    <property type="match status" value="1"/>
</dbReference>
<dbReference type="InterPro" id="IPR010439">
    <property type="entry name" value="MUN_dom"/>
</dbReference>
<dbReference type="HOGENOM" id="CLU_007068_0_0_1"/>
<keyword evidence="8" id="KW-0472">Membrane</keyword>
<dbReference type="GO" id="GO:0016079">
    <property type="term" value="P:synaptic vesicle exocytosis"/>
    <property type="evidence" value="ECO:0007669"/>
    <property type="project" value="InterPro"/>
</dbReference>
<dbReference type="PhylomeDB" id="B3RUJ9"/>
<feature type="domain" description="MHD1" evidence="12">
    <location>
        <begin position="811"/>
        <end position="942"/>
    </location>
</feature>
<evidence type="ECO:0000256" key="5">
    <source>
        <dbReference type="ARBA" id="ARBA00022837"/>
    </source>
</evidence>
<dbReference type="Pfam" id="PF06292">
    <property type="entry name" value="MUN"/>
    <property type="match status" value="1"/>
</dbReference>
<keyword evidence="6" id="KW-0770">Synapse</keyword>
<dbReference type="SMART" id="SM00233">
    <property type="entry name" value="PH"/>
    <property type="match status" value="1"/>
</dbReference>
<dbReference type="InterPro" id="IPR011993">
    <property type="entry name" value="PH-like_dom_sf"/>
</dbReference>
<dbReference type="KEGG" id="tad:TRIADDRAFT_23934"/>
<sequence length="1120" mass="129607">MPGVSPPDLSITSANEDEEKRKELLQMYVFVLRCIAYPFNSTHPSDIPRRYIKVTRTNLETIRQRFRSFLNGDTQIVADEAFILSVESYCDIFLSSDRITNLVKSGGCSSHDLRELFRNSIEKRVRCLPDVEGVSRETVISSWLAKYDAIYRGDEDPRRSNARINAANMDLYLSKDHLYDLFQGILDVPKYEHQILYNACQLDNSDEQAAQIRRELDALRHAIENNSLVSHKLPQLEFTKNEMKLRYKEERWNAYKQLKENLEKLPLSKVNPDHKPKKGGHIINASMLMNEDSESTLTKSDTALTFTLEVIIHEVQGISFLQPHKIVYCTMEIEGGEKLRTDAALADKPKWRTQGDFKSNQPLPVLKIKLYTENSSLISLDDKELGRLVLYPNSNWLETPDNYVMTPKHHQSNNDKIKIKIGVKMDKPQGMKKCGYLYCMGQSHWKKWKKRFFVLIQVSQYTFALCSYHTKKSDPQEMIQVDGYTVDYTDSPPAELFHFKGVKEGDWIYFASADENDRQLWIQKLYQATGQTHKPIPHNSVSISLSSGKTTERSRARKHGMEDFVQANPLDFDHNRLFAQLQSLSLEKRLNDNYTSLGWLSPGQKFLLDEFSSRYGVRNCYRHLSYIDELLTYADKGQMIDATLIQYSYMHCISHFKNSGVTITVDEKEMYDDINSKLQTWLTKNITNFWNYYPFGKPDGALKATVQLFEKLKMDDGRKTENQQKEFAAEMKKLMEIAALENYTSLSSYVQASATNGSATDYEKKLEEVLVLAESCRDLLRMTEEYYDDIWSKFPGLLNYHSEVLWSLFSVDMDDAIKAQPEDTWNCFMLFQLLNDYLKSEPNLRNGKFHKHLRVLFAPKVIRYIDLMESSIALSINVNFQKETWIHVEGGNAASEDLLYKLGKLQQFVSYLSWPDEVFGKHLTQRINLMAADMIGSCVKRTSDFFETKLKRKRRNIDYLLPPEICVAINVVVSCLKQLPELCGGEVDGGQHHYHTDINTYLNDTLVMFRNQLIEKLNAAIEAVLSKLSNYDEGTITASLFSWMVSNHKPGDELATNYIKSVGRNLKMLSDKIIYEKFMGPLFCCWYEKILYLINEWLTDRLDVSLHPYQISTISLLMQV</sequence>
<dbReference type="CTD" id="6752589"/>
<name>B3RUJ9_TRIAD</name>
<dbReference type="GO" id="GO:1990504">
    <property type="term" value="P:dense core granule exocytosis"/>
    <property type="evidence" value="ECO:0007669"/>
    <property type="project" value="InterPro"/>
</dbReference>
<evidence type="ECO:0000256" key="7">
    <source>
        <dbReference type="ARBA" id="ARBA00023121"/>
    </source>
</evidence>
<keyword evidence="7" id="KW-0446">Lipid-binding</keyword>
<gene>
    <name evidence="13" type="ORF">TRIADDRAFT_23934</name>
</gene>
<dbReference type="AlphaFoldDB" id="B3RUJ9"/>
<dbReference type="GO" id="GO:0006887">
    <property type="term" value="P:exocytosis"/>
    <property type="evidence" value="ECO:0000318"/>
    <property type="project" value="GO_Central"/>
</dbReference>
<dbReference type="GeneID" id="6752589"/>